<dbReference type="EMBL" id="JACGXS010000007">
    <property type="protein sequence ID" value="MBA8682811.1"/>
    <property type="molecule type" value="Genomic_DNA"/>
</dbReference>
<dbReference type="Gene3D" id="3.60.21.10">
    <property type="match status" value="1"/>
</dbReference>
<keyword evidence="4" id="KW-1185">Reference proteome</keyword>
<comment type="caution">
    <text evidence="3">The sequence shown here is derived from an EMBL/GenBank/DDBJ whole genome shotgun (WGS) entry which is preliminary data.</text>
</comment>
<protein>
    <submittedName>
        <fullName evidence="3">Metallophosphoesterase</fullName>
    </submittedName>
</protein>
<dbReference type="RefSeq" id="WP_182339950.1">
    <property type="nucleotide sequence ID" value="NZ_JACGXS010000007.1"/>
</dbReference>
<dbReference type="Proteomes" id="UP000547058">
    <property type="component" value="Unassembled WGS sequence"/>
</dbReference>
<dbReference type="InterPro" id="IPR005515">
    <property type="entry name" value="VOMI"/>
</dbReference>
<dbReference type="Pfam" id="PF00149">
    <property type="entry name" value="Metallophos"/>
    <property type="match status" value="1"/>
</dbReference>
<organism evidence="3 4">
    <name type="scientific">Stenotrophomonas tumulicola</name>
    <dbReference type="NCBI Taxonomy" id="1685415"/>
    <lineage>
        <taxon>Bacteria</taxon>
        <taxon>Pseudomonadati</taxon>
        <taxon>Pseudomonadota</taxon>
        <taxon>Gammaproteobacteria</taxon>
        <taxon>Lysobacterales</taxon>
        <taxon>Lysobacteraceae</taxon>
        <taxon>Stenotrophomonas</taxon>
    </lineage>
</organism>
<dbReference type="GO" id="GO:0005615">
    <property type="term" value="C:extracellular space"/>
    <property type="evidence" value="ECO:0007669"/>
    <property type="project" value="TreeGrafter"/>
</dbReference>
<dbReference type="SUPFAM" id="SSF51092">
    <property type="entry name" value="Vitelline membrane outer protein-I (VMO-I)"/>
    <property type="match status" value="1"/>
</dbReference>
<dbReference type="InterPro" id="IPR004843">
    <property type="entry name" value="Calcineurin-like_PHP"/>
</dbReference>
<dbReference type="Gene3D" id="2.100.10.20">
    <property type="entry name" value="Vitelline membrane outer layer protein I (VOMI)"/>
    <property type="match status" value="1"/>
</dbReference>
<evidence type="ECO:0000259" key="2">
    <source>
        <dbReference type="Pfam" id="PF00149"/>
    </source>
</evidence>
<evidence type="ECO:0000256" key="1">
    <source>
        <dbReference type="SAM" id="SignalP"/>
    </source>
</evidence>
<name>A0A7W3FNF5_9GAMM</name>
<dbReference type="PANTHER" id="PTHR18841:SF0">
    <property type="entry name" value="VITELLINE MEMBRANE OUTER LAYER 1 HOMOLOG A-RELATED"/>
    <property type="match status" value="1"/>
</dbReference>
<dbReference type="AlphaFoldDB" id="A0A7W3FNF5"/>
<sequence length="512" mass="57327">MKYFPSRFLLAAAALPLGAALTTAVEARVLRFVVTADPQYPWTEKSDDGTNESESTKRSRSADFILRQAAAVRAYRQSQGGTGQVPWFINGDITAFGHGWQRDFMFDTAFKAYDGNFYWGLGNHDYQNNVGDCTDDGCAAGMLYRMRHDAETYPFRRLDISRKDNGWALYYGSMAYSLQFDTLLAIQLQNEPTYTTKFDSGRATFLVSQSLDFLEQELEWARAAGHGVILNMHKAPFVNWKHDAGSADGGRFADLIARYEDTVLAIFAGHLHKNIGRKRSFGTVPVYYAGAPQYGTWLVGAYDTDKRQLQVHSVHDNDWTRTRLEGTSSATSVRNRVLPDDPAYAKEGWGSWGPIAMCPERHYIFGMIVKGERFQGNGANDDDSALNAVRFRCAPRGEHGQKEIRSKEGPFGEWDDFQACPNYGHAVGFQMRIESDQGSGDDTAMGNLNLFCSGGWILTGRPPAQWGEWGTKHMCPPGMALRGFTSKVEDDQRHYDDSALNRIQMFCGPEPD</sequence>
<feature type="chain" id="PRO_5030812638" evidence="1">
    <location>
        <begin position="28"/>
        <end position="512"/>
    </location>
</feature>
<dbReference type="GO" id="GO:0016787">
    <property type="term" value="F:hydrolase activity"/>
    <property type="evidence" value="ECO:0007669"/>
    <property type="project" value="InterPro"/>
</dbReference>
<dbReference type="PANTHER" id="PTHR18841">
    <property type="entry name" value="VITELLINE MEMBRANE OUTER LAYER PROTEIN I-RELATED"/>
    <property type="match status" value="1"/>
</dbReference>
<proteinExistence type="predicted"/>
<dbReference type="Pfam" id="PF03762">
    <property type="entry name" value="VOMI"/>
    <property type="match status" value="1"/>
</dbReference>
<gene>
    <name evidence="3" type="ORF">H4O11_13485</name>
</gene>
<keyword evidence="1" id="KW-0732">Signal</keyword>
<dbReference type="InterPro" id="IPR029052">
    <property type="entry name" value="Metallo-depent_PP-like"/>
</dbReference>
<reference evidence="3 4" key="1">
    <citation type="submission" date="2020-08" db="EMBL/GenBank/DDBJ databases">
        <title>Stenotrophomonas tumulicola JCM 30961.</title>
        <authorList>
            <person name="Deng Y."/>
        </authorList>
    </citation>
    <scope>NUCLEOTIDE SEQUENCE [LARGE SCALE GENOMIC DNA]</scope>
    <source>
        <strain evidence="3 4">JCM 30961</strain>
    </source>
</reference>
<dbReference type="SUPFAM" id="SSF56300">
    <property type="entry name" value="Metallo-dependent phosphatases"/>
    <property type="match status" value="1"/>
</dbReference>
<evidence type="ECO:0000313" key="4">
    <source>
        <dbReference type="Proteomes" id="UP000547058"/>
    </source>
</evidence>
<evidence type="ECO:0000313" key="3">
    <source>
        <dbReference type="EMBL" id="MBA8682811.1"/>
    </source>
</evidence>
<feature type="signal peptide" evidence="1">
    <location>
        <begin position="1"/>
        <end position="27"/>
    </location>
</feature>
<accession>A0A7W3FNF5</accession>
<feature type="domain" description="Calcineurin-like phosphoesterase" evidence="2">
    <location>
        <begin position="80"/>
        <end position="273"/>
    </location>
</feature>
<dbReference type="InterPro" id="IPR036706">
    <property type="entry name" value="VOMI_sf"/>
</dbReference>